<dbReference type="AlphaFoldDB" id="A0A167R609"/>
<keyword evidence="2" id="KW-1185">Reference proteome</keyword>
<name>A0A167R609_PHYB8</name>
<dbReference type="OrthoDB" id="2266051at2759"/>
<evidence type="ECO:0000313" key="1">
    <source>
        <dbReference type="EMBL" id="OAD80929.1"/>
    </source>
</evidence>
<dbReference type="GeneID" id="29001789"/>
<accession>A0A167R609</accession>
<dbReference type="InParanoid" id="A0A167R609"/>
<proteinExistence type="predicted"/>
<evidence type="ECO:0000313" key="2">
    <source>
        <dbReference type="Proteomes" id="UP000077315"/>
    </source>
</evidence>
<protein>
    <submittedName>
        <fullName evidence="1">Uncharacterized protein</fullName>
    </submittedName>
</protein>
<gene>
    <name evidence="1" type="ORF">PHYBLDRAFT_61974</name>
</gene>
<dbReference type="EMBL" id="KV440971">
    <property type="protein sequence ID" value="OAD80929.1"/>
    <property type="molecule type" value="Genomic_DNA"/>
</dbReference>
<organism evidence="1 2">
    <name type="scientific">Phycomyces blakesleeanus (strain ATCC 8743b / DSM 1359 / FGSC 10004 / NBRC 33097 / NRRL 1555)</name>
    <dbReference type="NCBI Taxonomy" id="763407"/>
    <lineage>
        <taxon>Eukaryota</taxon>
        <taxon>Fungi</taxon>
        <taxon>Fungi incertae sedis</taxon>
        <taxon>Mucoromycota</taxon>
        <taxon>Mucoromycotina</taxon>
        <taxon>Mucoromycetes</taxon>
        <taxon>Mucorales</taxon>
        <taxon>Phycomycetaceae</taxon>
        <taxon>Phycomyces</taxon>
    </lineage>
</organism>
<dbReference type="VEuPathDB" id="FungiDB:PHYBLDRAFT_61974"/>
<sequence length="156" mass="18007">MQQLLLDPNLKGKRVKGKGLKFSCALRLTLLIVLKKITMNGDALFSNNTDTTDSILPYNHRPRTDLINKLVLTDTQIRAITLDRPATYICRYRKTIGSKLGELLVLVSQVKIIVKHLMFEKITKKKYFVNLEYRNADILFRLDLILQWKSCITTVI</sequence>
<dbReference type="RefSeq" id="XP_018298969.1">
    <property type="nucleotide sequence ID" value="XM_018440883.1"/>
</dbReference>
<dbReference type="Proteomes" id="UP000077315">
    <property type="component" value="Unassembled WGS sequence"/>
</dbReference>
<reference evidence="2" key="1">
    <citation type="submission" date="2015-06" db="EMBL/GenBank/DDBJ databases">
        <title>Expansion of signal transduction pathways in fungi by whole-genome duplication.</title>
        <authorList>
            <consortium name="DOE Joint Genome Institute"/>
            <person name="Corrochano L.M."/>
            <person name="Kuo A."/>
            <person name="Marcet-Houben M."/>
            <person name="Polaino S."/>
            <person name="Salamov A."/>
            <person name="Villalobos J.M."/>
            <person name="Alvarez M.I."/>
            <person name="Avalos J."/>
            <person name="Benito E.P."/>
            <person name="Benoit I."/>
            <person name="Burger G."/>
            <person name="Camino L.P."/>
            <person name="Canovas D."/>
            <person name="Cerda-Olmedo E."/>
            <person name="Cheng J.-F."/>
            <person name="Dominguez A."/>
            <person name="Elias M."/>
            <person name="Eslava A.P."/>
            <person name="Glaser F."/>
            <person name="Grimwood J."/>
            <person name="Gutierrez G."/>
            <person name="Heitman J."/>
            <person name="Henrissat B."/>
            <person name="Iturriaga E.A."/>
            <person name="Lang B.F."/>
            <person name="Lavin J.L."/>
            <person name="Lee S."/>
            <person name="Li W."/>
            <person name="Lindquist E."/>
            <person name="Lopez-Garcia S."/>
            <person name="Luque E.M."/>
            <person name="Marcos A.T."/>
            <person name="Martin J."/>
            <person name="McCluskey K."/>
            <person name="Medina H.R."/>
            <person name="Miralles-Duran A."/>
            <person name="Miyazaki A."/>
            <person name="Munoz-Torres E."/>
            <person name="Oguiza J.A."/>
            <person name="Ohm R."/>
            <person name="Olmedo M."/>
            <person name="Orejas M."/>
            <person name="Ortiz-Castellanos L."/>
            <person name="Pisabarro A.G."/>
            <person name="Rodriguez-Romero J."/>
            <person name="Ruiz-Herrera J."/>
            <person name="Ruiz-Vazquez R."/>
            <person name="Sanz C."/>
            <person name="Schackwitz W."/>
            <person name="Schmutz J."/>
            <person name="Shahriari M."/>
            <person name="Shelest E."/>
            <person name="Silva-Franco F."/>
            <person name="Soanes D."/>
            <person name="Syed K."/>
            <person name="Tagua V.G."/>
            <person name="Talbot N.J."/>
            <person name="Thon M."/>
            <person name="De vries R.P."/>
            <person name="Wiebenga A."/>
            <person name="Yadav J.S."/>
            <person name="Braun E.L."/>
            <person name="Baker S."/>
            <person name="Garre V."/>
            <person name="Horwitz B."/>
            <person name="Torres-Martinez S."/>
            <person name="Idnurm A."/>
            <person name="Herrera-Estrella A."/>
            <person name="Gabaldon T."/>
            <person name="Grigoriev I.V."/>
        </authorList>
    </citation>
    <scope>NUCLEOTIDE SEQUENCE [LARGE SCALE GENOMIC DNA]</scope>
    <source>
        <strain evidence="2">NRRL 1555(-)</strain>
    </source>
</reference>